<accession>L7V6V9</accession>
<evidence type="ECO:0000313" key="3">
    <source>
        <dbReference type="EMBL" id="AGC61164.1"/>
    </source>
</evidence>
<dbReference type="HOGENOM" id="CLU_029538_6_0_11"/>
<dbReference type="Pfam" id="PF03583">
    <property type="entry name" value="LIP"/>
    <property type="match status" value="1"/>
</dbReference>
<dbReference type="KEGG" id="mli:MULP_01161"/>
<dbReference type="EC" id="3.1.1.3" evidence="3"/>
<dbReference type="AlphaFoldDB" id="L7V6V9"/>
<gene>
    <name evidence="3" type="ordered locus">MULP_01161</name>
</gene>
<dbReference type="GO" id="GO:0016042">
    <property type="term" value="P:lipid catabolic process"/>
    <property type="evidence" value="ECO:0007669"/>
    <property type="project" value="InterPro"/>
</dbReference>
<dbReference type="SUPFAM" id="SSF53474">
    <property type="entry name" value="alpha/beta-Hydrolases"/>
    <property type="match status" value="1"/>
</dbReference>
<proteinExistence type="predicted"/>
<dbReference type="Pfam" id="PF01609">
    <property type="entry name" value="DDE_Tnp_1"/>
    <property type="match status" value="1"/>
</dbReference>
<dbReference type="InterPro" id="IPR002559">
    <property type="entry name" value="Transposase_11"/>
</dbReference>
<dbReference type="GO" id="GO:0003677">
    <property type="term" value="F:DNA binding"/>
    <property type="evidence" value="ECO:0007669"/>
    <property type="project" value="InterPro"/>
</dbReference>
<evidence type="ECO:0000259" key="2">
    <source>
        <dbReference type="Pfam" id="PF01609"/>
    </source>
</evidence>
<dbReference type="GO" id="GO:0006313">
    <property type="term" value="P:DNA transposition"/>
    <property type="evidence" value="ECO:0007669"/>
    <property type="project" value="InterPro"/>
</dbReference>
<dbReference type="PATRIC" id="fig|459424.11.peg.1194"/>
<keyword evidence="3" id="KW-0378">Hydrolase</keyword>
<organism evidence="3 4">
    <name type="scientific">Mycobacterium liflandii (strain 128FXT)</name>
    <dbReference type="NCBI Taxonomy" id="459424"/>
    <lineage>
        <taxon>Bacteria</taxon>
        <taxon>Bacillati</taxon>
        <taxon>Actinomycetota</taxon>
        <taxon>Actinomycetes</taxon>
        <taxon>Mycobacteriales</taxon>
        <taxon>Mycobacteriaceae</taxon>
        <taxon>Mycobacterium</taxon>
        <taxon>Mycobacterium ulcerans group</taxon>
    </lineage>
</organism>
<dbReference type="Gene3D" id="1.10.260.130">
    <property type="match status" value="1"/>
</dbReference>
<protein>
    <submittedName>
        <fullName evidence="3">Lipase</fullName>
        <ecNumber evidence="3">3.1.1.3</ecNumber>
    </submittedName>
</protein>
<dbReference type="Proteomes" id="UP000011157">
    <property type="component" value="Chromosome"/>
</dbReference>
<keyword evidence="4" id="KW-1185">Reference proteome</keyword>
<dbReference type="PANTHER" id="PTHR34853">
    <property type="match status" value="1"/>
</dbReference>
<name>L7V6V9_MYCL1</name>
<reference evidence="3 4" key="1">
    <citation type="journal article" date="2013" name="J. Bacteriol.">
        <title>Complete Genome Sequence of the Frog Pathogen Mycobacterium ulcerans Ecovar Liflandii.</title>
        <authorList>
            <person name="Tobias N.J."/>
            <person name="Doig K.D."/>
            <person name="Medema M.H."/>
            <person name="Chen H."/>
            <person name="Haring V."/>
            <person name="Moore R."/>
            <person name="Seemann T."/>
            <person name="Stinear T.P."/>
        </authorList>
    </citation>
    <scope>NUCLEOTIDE SEQUENCE [LARGE SCALE GENOMIC DNA]</scope>
    <source>
        <strain evidence="3 4">128FXT</strain>
    </source>
</reference>
<dbReference type="Gene3D" id="3.40.50.1820">
    <property type="entry name" value="alpha/beta hydrolase"/>
    <property type="match status" value="1"/>
</dbReference>
<evidence type="ECO:0000313" key="4">
    <source>
        <dbReference type="Proteomes" id="UP000011157"/>
    </source>
</evidence>
<dbReference type="PANTHER" id="PTHR34853:SF1">
    <property type="entry name" value="LIPASE 5"/>
    <property type="match status" value="1"/>
</dbReference>
<dbReference type="GO" id="GO:0004806">
    <property type="term" value="F:triacylglycerol lipase activity"/>
    <property type="evidence" value="ECO:0007669"/>
    <property type="project" value="UniProtKB-EC"/>
</dbReference>
<dbReference type="InterPro" id="IPR005152">
    <property type="entry name" value="Lipase_secreted"/>
</dbReference>
<sequence>MQIDRGSVEVVYAICSLPFEHARPTAIMTWMRQHWGIENSLHWIRDVTFDEDRQRAHTGNGAQVLATLRNIRMSFVAHKIDRPNMIIEKSDLFVRGMRAARGRLQSRLQVVVVAMLSCATITVVAPDSARADGGFESEGDQSQYDQFYTPPDPLPPGEPGDVIRTEPSRLVLEPSGQLGAIMATGTRIMYRSTDTRGNPIAVTGTYFEPDNPWPGSGPRPLLSYAPGTVGQGDQCALSRVFNQGIHWSPWLDLMVNYEETFVATMVARGFAIVMTDYEGLGTPGTHTYVNRLAEGHAVLDAARAAQRLPGTSLDPHGPVAFWGYSQGGGAAASAAELVSSYAPELDVVGTYAGAPPADLVEMLPYMDGNVLVGAAGYLINGFIYAYPELADAIHERMTPRGEDLLAKTRHQCVQETSFKFMFRHLRGYFTKDLDQLVREEPFKTLFEAQRLGRHQPSAPVLIVNNRYDPLVPWTQASQLGRDWCAQGAQVEFWTNEEPPFLNKASVNHALTFWVDGERALQWVADRFNGLPAAPNCGQF</sequence>
<dbReference type="GO" id="GO:0004803">
    <property type="term" value="F:transposase activity"/>
    <property type="evidence" value="ECO:0007669"/>
    <property type="project" value="InterPro"/>
</dbReference>
<feature type="region of interest" description="Disordered" evidence="1">
    <location>
        <begin position="132"/>
        <end position="158"/>
    </location>
</feature>
<dbReference type="EMBL" id="CP003899">
    <property type="protein sequence ID" value="AGC61164.1"/>
    <property type="molecule type" value="Genomic_DNA"/>
</dbReference>
<evidence type="ECO:0000256" key="1">
    <source>
        <dbReference type="SAM" id="MobiDB-lite"/>
    </source>
</evidence>
<feature type="domain" description="Transposase IS4-like" evidence="2">
    <location>
        <begin position="14"/>
        <end position="70"/>
    </location>
</feature>
<dbReference type="InterPro" id="IPR029058">
    <property type="entry name" value="AB_hydrolase_fold"/>
</dbReference>